<feature type="domain" description="SbsA Ig-like" evidence="3">
    <location>
        <begin position="95"/>
        <end position="195"/>
    </location>
</feature>
<feature type="domain" description="SbsA Ig-like" evidence="3">
    <location>
        <begin position="4"/>
        <end position="90"/>
    </location>
</feature>
<dbReference type="Gene3D" id="2.60.40.1220">
    <property type="match status" value="2"/>
</dbReference>
<sequence>MVPQSNGVGTNREIAVLFSKAMDPASINTSTFLVPGVVGTVTYDATNMIAAFKSSANYATNTAYYASITVGAKDTSGTPLAAPFNFSFITRATSDTSAPYVAATNLAVGATCVPLSQKIDVTFDEQMNSLTINPGTFFIKGVTGAVTYDVLTQTATFAPSASLAANTTYTITVTTGAQDMGGVPLSPQFVQTFTTGPCQGSGPLPVALCPNIGNFSVLAGSTVTNTGTSTITGDVGVSPGSSVTGFPPGQLVGGGTIHSADGAAAQAQTALASAYVDAAGRSGGTPEAGDLVGKTLTAGVYTSSSSLAISGDVTLDAQGNPNAIFIFQIGSTLTTASGSHVVLANGAKACNVFWQVGSSATLGTNSVFKGNILALASITITTGVNLEGRALARTGAVTLDTNVITGCPVRKALPNTRYIGAGALIASAHIWAGSGNPGARVPQVPILGYGIAGGENSFRWRVRASQTAKTTFS</sequence>
<dbReference type="Pfam" id="PF13205">
    <property type="entry name" value="Big_5"/>
    <property type="match status" value="2"/>
</dbReference>
<evidence type="ECO:0000256" key="2">
    <source>
        <dbReference type="ARBA" id="ARBA00022729"/>
    </source>
</evidence>
<evidence type="ECO:0000256" key="1">
    <source>
        <dbReference type="ARBA" id="ARBA00005445"/>
    </source>
</evidence>
<comment type="caution">
    <text evidence="4">The sequence shown here is derived from an EMBL/GenBank/DDBJ whole genome shotgun (WGS) entry which is preliminary data.</text>
</comment>
<protein>
    <submittedName>
        <fullName evidence="4">Antifreeze protein</fullName>
    </submittedName>
</protein>
<dbReference type="InterPro" id="IPR014755">
    <property type="entry name" value="Cu-Rt/internalin_Ig-like"/>
</dbReference>
<reference evidence="4" key="1">
    <citation type="submission" date="2009-10" db="EMBL/GenBank/DDBJ databases">
        <title>Diversity of trophic interactions inside an arsenic-rich microbial ecosystem.</title>
        <authorList>
            <person name="Bertin P.N."/>
            <person name="Heinrich-Salmeron A."/>
            <person name="Pelletier E."/>
            <person name="Goulhen-Chollet F."/>
            <person name="Arsene-Ploetze F."/>
            <person name="Gallien S."/>
            <person name="Calteau A."/>
            <person name="Vallenet D."/>
            <person name="Casiot C."/>
            <person name="Chane-Woon-Ming B."/>
            <person name="Giloteaux L."/>
            <person name="Barakat M."/>
            <person name="Bonnefoy V."/>
            <person name="Bruneel O."/>
            <person name="Chandler M."/>
            <person name="Cleiss J."/>
            <person name="Duran R."/>
            <person name="Elbaz-Poulichet F."/>
            <person name="Fonknechten N."/>
            <person name="Lauga B."/>
            <person name="Mornico D."/>
            <person name="Ortet P."/>
            <person name="Schaeffer C."/>
            <person name="Siguier P."/>
            <person name="Alexander Thil Smith A."/>
            <person name="Van Dorsselaer A."/>
            <person name="Weissenbach J."/>
            <person name="Medigue C."/>
            <person name="Le Paslier D."/>
        </authorList>
    </citation>
    <scope>NUCLEOTIDE SEQUENCE</scope>
</reference>
<evidence type="ECO:0000259" key="3">
    <source>
        <dbReference type="Pfam" id="PF13205"/>
    </source>
</evidence>
<evidence type="ECO:0000313" key="4">
    <source>
        <dbReference type="EMBL" id="CBH99377.1"/>
    </source>
</evidence>
<dbReference type="EMBL" id="CABN01000007">
    <property type="protein sequence ID" value="CBH99377.1"/>
    <property type="molecule type" value="Genomic_DNA"/>
</dbReference>
<dbReference type="InterPro" id="IPR021884">
    <property type="entry name" value="Ice-bd_prot"/>
</dbReference>
<dbReference type="InterPro" id="IPR032812">
    <property type="entry name" value="SbsA_Ig"/>
</dbReference>
<gene>
    <name evidence="4" type="ORF">CARN3_0289</name>
</gene>
<dbReference type="Pfam" id="PF11999">
    <property type="entry name" value="Ice_binding"/>
    <property type="match status" value="1"/>
</dbReference>
<dbReference type="AlphaFoldDB" id="E6PWR9"/>
<keyword evidence="2" id="KW-0732">Signal</keyword>
<comment type="similarity">
    <text evidence="1">Belongs to the ice-binding protein family.</text>
</comment>
<accession>E6PWR9</accession>
<proteinExistence type="inferred from homology"/>
<organism evidence="4">
    <name type="scientific">mine drainage metagenome</name>
    <dbReference type="NCBI Taxonomy" id="410659"/>
    <lineage>
        <taxon>unclassified sequences</taxon>
        <taxon>metagenomes</taxon>
        <taxon>ecological metagenomes</taxon>
    </lineage>
</organism>
<name>E6PWR9_9ZZZZ</name>